<keyword evidence="2" id="KW-0238">DNA-binding</keyword>
<dbReference type="SMART" id="SM00342">
    <property type="entry name" value="HTH_ARAC"/>
    <property type="match status" value="1"/>
</dbReference>
<dbReference type="Gene3D" id="3.20.80.10">
    <property type="entry name" value="Regulatory factor, effector binding domain"/>
    <property type="match status" value="1"/>
</dbReference>
<dbReference type="InterPro" id="IPR020449">
    <property type="entry name" value="Tscrpt_reg_AraC-type_HTH"/>
</dbReference>
<feature type="domain" description="HTH araC/xylS-type" evidence="4">
    <location>
        <begin position="8"/>
        <end position="106"/>
    </location>
</feature>
<evidence type="ECO:0000256" key="1">
    <source>
        <dbReference type="ARBA" id="ARBA00023015"/>
    </source>
</evidence>
<sequence length="298" mass="34498">MDLLKRFNNAIEYLESHLADTIDYEEVAKIACCSIYNFQRMFSYILDISPSEYVRRRRLTLAALELQNSDIKIIDLAMKYGYESHDAFTRAFQKIHGVTPSRARQQGVMLRSYPRISFHISIKGDQDMRYTIVDKEDFEIFGIEEVFSTVTDQDNNSVSGFWKSCHATGAYEKLFDAANFRKRGEDYTGMCSIHAALNYRNTGKETFPYMLFAFASSHSQTQGYTSVTIPAQKWAIFTSELHGEDQMGIMTSSLWRRVYSEWLPSSGYEKLEGPDIEIYGRGENKQYYSEVWIPVVKK</sequence>
<dbReference type="Pfam" id="PF12833">
    <property type="entry name" value="HTH_18"/>
    <property type="match status" value="1"/>
</dbReference>
<dbReference type="PROSITE" id="PS01124">
    <property type="entry name" value="HTH_ARAC_FAMILY_2"/>
    <property type="match status" value="1"/>
</dbReference>
<dbReference type="InterPro" id="IPR018062">
    <property type="entry name" value="HTH_AraC-typ_CS"/>
</dbReference>
<dbReference type="Proteomes" id="UP001519272">
    <property type="component" value="Unassembled WGS sequence"/>
</dbReference>
<dbReference type="Pfam" id="PF14526">
    <property type="entry name" value="Cass2"/>
    <property type="match status" value="1"/>
</dbReference>
<evidence type="ECO:0000256" key="2">
    <source>
        <dbReference type="ARBA" id="ARBA00023125"/>
    </source>
</evidence>
<dbReference type="PROSITE" id="PS00041">
    <property type="entry name" value="HTH_ARAC_FAMILY_1"/>
    <property type="match status" value="1"/>
</dbReference>
<dbReference type="InterPro" id="IPR050959">
    <property type="entry name" value="MarA-like"/>
</dbReference>
<accession>A0ABS4FLW0</accession>
<gene>
    <name evidence="5" type="ORF">J2Z32_000178</name>
</gene>
<dbReference type="SMART" id="SM00871">
    <property type="entry name" value="AraC_E_bind"/>
    <property type="match status" value="1"/>
</dbReference>
<dbReference type="Gene3D" id="1.10.10.60">
    <property type="entry name" value="Homeodomain-like"/>
    <property type="match status" value="2"/>
</dbReference>
<evidence type="ECO:0000256" key="3">
    <source>
        <dbReference type="ARBA" id="ARBA00023163"/>
    </source>
</evidence>
<dbReference type="SUPFAM" id="SSF55136">
    <property type="entry name" value="Probable bacterial effector-binding domain"/>
    <property type="match status" value="1"/>
</dbReference>
<reference evidence="5 6" key="1">
    <citation type="submission" date="2021-03" db="EMBL/GenBank/DDBJ databases">
        <title>Genomic Encyclopedia of Type Strains, Phase IV (KMG-IV): sequencing the most valuable type-strain genomes for metagenomic binning, comparative biology and taxonomic classification.</title>
        <authorList>
            <person name="Goeker M."/>
        </authorList>
    </citation>
    <scope>NUCLEOTIDE SEQUENCE [LARGE SCALE GENOMIC DNA]</scope>
    <source>
        <strain evidence="5 6">DSM 14349</strain>
    </source>
</reference>
<comment type="caution">
    <text evidence="5">The sequence shown here is derived from an EMBL/GenBank/DDBJ whole genome shotgun (WGS) entry which is preliminary data.</text>
</comment>
<evidence type="ECO:0000313" key="6">
    <source>
        <dbReference type="Proteomes" id="UP001519272"/>
    </source>
</evidence>
<keyword evidence="3" id="KW-0804">Transcription</keyword>
<keyword evidence="1" id="KW-0805">Transcription regulation</keyword>
<dbReference type="InterPro" id="IPR009057">
    <property type="entry name" value="Homeodomain-like_sf"/>
</dbReference>
<dbReference type="RefSeq" id="WP_210087260.1">
    <property type="nucleotide sequence ID" value="NZ_JAGGKG010000001.1"/>
</dbReference>
<keyword evidence="6" id="KW-1185">Reference proteome</keyword>
<dbReference type="PANTHER" id="PTHR47504:SF5">
    <property type="entry name" value="RIGHT ORIGIN-BINDING PROTEIN"/>
    <property type="match status" value="1"/>
</dbReference>
<dbReference type="EMBL" id="JAGGKG010000001">
    <property type="protein sequence ID" value="MBP1903566.1"/>
    <property type="molecule type" value="Genomic_DNA"/>
</dbReference>
<dbReference type="InterPro" id="IPR011256">
    <property type="entry name" value="Reg_factor_effector_dom_sf"/>
</dbReference>
<name>A0ABS4FLW0_9BACL</name>
<dbReference type="PANTHER" id="PTHR47504">
    <property type="entry name" value="RIGHT ORIGIN-BINDING PROTEIN"/>
    <property type="match status" value="1"/>
</dbReference>
<dbReference type="InterPro" id="IPR029441">
    <property type="entry name" value="Cass2"/>
</dbReference>
<dbReference type="InterPro" id="IPR018060">
    <property type="entry name" value="HTH_AraC"/>
</dbReference>
<evidence type="ECO:0000313" key="5">
    <source>
        <dbReference type="EMBL" id="MBP1903566.1"/>
    </source>
</evidence>
<proteinExistence type="predicted"/>
<dbReference type="InterPro" id="IPR010499">
    <property type="entry name" value="AraC_E-bd"/>
</dbReference>
<protein>
    <submittedName>
        <fullName evidence="5">AraC family transcriptional regulator</fullName>
    </submittedName>
</protein>
<dbReference type="PRINTS" id="PR00032">
    <property type="entry name" value="HTHARAC"/>
</dbReference>
<evidence type="ECO:0000259" key="4">
    <source>
        <dbReference type="PROSITE" id="PS01124"/>
    </source>
</evidence>
<dbReference type="SUPFAM" id="SSF46689">
    <property type="entry name" value="Homeodomain-like"/>
    <property type="match status" value="2"/>
</dbReference>
<organism evidence="5 6">
    <name type="scientific">Paenibacillus turicensis</name>
    <dbReference type="NCBI Taxonomy" id="160487"/>
    <lineage>
        <taxon>Bacteria</taxon>
        <taxon>Bacillati</taxon>
        <taxon>Bacillota</taxon>
        <taxon>Bacilli</taxon>
        <taxon>Bacillales</taxon>
        <taxon>Paenibacillaceae</taxon>
        <taxon>Paenibacillus</taxon>
    </lineage>
</organism>